<dbReference type="AlphaFoldDB" id="A0A2K5ARS3"/>
<gene>
    <name evidence="6" type="primary">eIF1A</name>
    <name evidence="2" type="synonym">eif1a</name>
    <name evidence="6" type="ORF">NCAV_1117</name>
</gene>
<dbReference type="Gene3D" id="2.40.50.140">
    <property type="entry name" value="Nucleic acid-binding proteins"/>
    <property type="match status" value="1"/>
</dbReference>
<dbReference type="InterPro" id="IPR006196">
    <property type="entry name" value="RNA-binding_domain_S1_IF1"/>
</dbReference>
<evidence type="ECO:0000259" key="5">
    <source>
        <dbReference type="PROSITE" id="PS50832"/>
    </source>
</evidence>
<protein>
    <recommendedName>
        <fullName evidence="2">Translation initiation factor 1A</fullName>
        <shortName evidence="2">aIF-1A</shortName>
    </recommendedName>
</protein>
<evidence type="ECO:0000313" key="7">
    <source>
        <dbReference type="Proteomes" id="UP000236248"/>
    </source>
</evidence>
<keyword evidence="2 3" id="KW-0396">Initiation factor</keyword>
<dbReference type="PROSITE" id="PS50832">
    <property type="entry name" value="S1_IF1_TYPE"/>
    <property type="match status" value="1"/>
</dbReference>
<keyword evidence="2 3" id="KW-0648">Protein biosynthesis</keyword>
<accession>A0A2K5ARS3</accession>
<dbReference type="GO" id="GO:0003723">
    <property type="term" value="F:RNA binding"/>
    <property type="evidence" value="ECO:0007669"/>
    <property type="project" value="InterPro"/>
</dbReference>
<sequence>MGKRKVLSEAELKELVLPAEGEILGRVIKMLGSDHVLVKCVDNKNRIARIRGKLKRKIWVRDNDVVLVAPWEFKSDERGDVVWRYTLAQVDWLKANGYLPQDF</sequence>
<dbReference type="InterPro" id="IPR001253">
    <property type="entry name" value="TIF_eIF-1A"/>
</dbReference>
<dbReference type="NCBIfam" id="NF003085">
    <property type="entry name" value="PRK04012.1-5"/>
    <property type="match status" value="1"/>
</dbReference>
<evidence type="ECO:0000256" key="3">
    <source>
        <dbReference type="PROSITE-ProRule" id="PRU00181"/>
    </source>
</evidence>
<organism evidence="6 7">
    <name type="scientific">Candidatus Nitrosocaldus cavascurensis</name>
    <dbReference type="NCBI Taxonomy" id="2058097"/>
    <lineage>
        <taxon>Archaea</taxon>
        <taxon>Nitrososphaerota</taxon>
        <taxon>Nitrososphaeria</taxon>
        <taxon>Candidatus Nitrosocaldales</taxon>
        <taxon>Candidatus Nitrosocaldaceae</taxon>
        <taxon>Candidatus Nitrosocaldus</taxon>
    </lineage>
</organism>
<name>A0A2K5ARS3_9ARCH</name>
<dbReference type="KEGG" id="ncv:NCAV_1117"/>
<evidence type="ECO:0000256" key="1">
    <source>
        <dbReference type="ARBA" id="ARBA00025502"/>
    </source>
</evidence>
<dbReference type="InterPro" id="IPR012340">
    <property type="entry name" value="NA-bd_OB-fold"/>
</dbReference>
<dbReference type="PANTHER" id="PTHR21668">
    <property type="entry name" value="EIF-1A"/>
    <property type="match status" value="1"/>
</dbReference>
<dbReference type="SUPFAM" id="SSF50249">
    <property type="entry name" value="Nucleic acid-binding proteins"/>
    <property type="match status" value="1"/>
</dbReference>
<evidence type="ECO:0000256" key="2">
    <source>
        <dbReference type="HAMAP-Rule" id="MF_00216"/>
    </source>
</evidence>
<feature type="domain" description="S1-like" evidence="5">
    <location>
        <begin position="11"/>
        <end position="86"/>
    </location>
</feature>
<dbReference type="RefSeq" id="WP_103287020.1">
    <property type="nucleotide sequence ID" value="NZ_LT981265.1"/>
</dbReference>
<dbReference type="NCBIfam" id="NF003084">
    <property type="entry name" value="PRK04012.1-3"/>
    <property type="match status" value="1"/>
</dbReference>
<dbReference type="Pfam" id="PF01176">
    <property type="entry name" value="eIF-1a"/>
    <property type="match status" value="1"/>
</dbReference>
<evidence type="ECO:0000313" key="6">
    <source>
        <dbReference type="EMBL" id="SPC34294.1"/>
    </source>
</evidence>
<dbReference type="GO" id="GO:0003743">
    <property type="term" value="F:translation initiation factor activity"/>
    <property type="evidence" value="ECO:0007669"/>
    <property type="project" value="UniProtKB-UniRule"/>
</dbReference>
<evidence type="ECO:0000256" key="4">
    <source>
        <dbReference type="RuleBase" id="RU004364"/>
    </source>
</evidence>
<dbReference type="NCBIfam" id="TIGR00523">
    <property type="entry name" value="eIF-1A"/>
    <property type="match status" value="1"/>
</dbReference>
<keyword evidence="7" id="KW-1185">Reference proteome</keyword>
<reference evidence="7" key="1">
    <citation type="submission" date="2018-01" db="EMBL/GenBank/DDBJ databases">
        <authorList>
            <person name="Kerou L M."/>
        </authorList>
    </citation>
    <scope>NUCLEOTIDE SEQUENCE [LARGE SCALE GENOMIC DNA]</scope>
    <source>
        <strain evidence="7">SCU2</strain>
    </source>
</reference>
<dbReference type="Proteomes" id="UP000236248">
    <property type="component" value="Chromosome NCAV"/>
</dbReference>
<comment type="function">
    <text evidence="1 2">Seems to be required for maximal rate of protein biosynthesis. Enhances ribosome dissociation into subunits and stabilizes the binding of the initiator Met-tRNA(I) to 40 S ribosomal subunits.</text>
</comment>
<dbReference type="CDD" id="cd05793">
    <property type="entry name" value="S1_IF1A"/>
    <property type="match status" value="1"/>
</dbReference>
<dbReference type="SMART" id="SM00652">
    <property type="entry name" value="eIF1a"/>
    <property type="match status" value="1"/>
</dbReference>
<dbReference type="HAMAP" id="MF_00216">
    <property type="entry name" value="aIF_1A"/>
    <property type="match status" value="1"/>
</dbReference>
<proteinExistence type="inferred from homology"/>
<dbReference type="GeneID" id="41595138"/>
<dbReference type="EMBL" id="LT981265">
    <property type="protein sequence ID" value="SPC34294.1"/>
    <property type="molecule type" value="Genomic_DNA"/>
</dbReference>
<comment type="similarity">
    <text evidence="2 4">Belongs to the eIF-1A family.</text>
</comment>